<evidence type="ECO:0000256" key="11">
    <source>
        <dbReference type="ARBA" id="ARBA00022723"/>
    </source>
</evidence>
<keyword evidence="15" id="KW-0408">Iron</keyword>
<dbReference type="Pfam" id="PF00174">
    <property type="entry name" value="Oxidored_molyb"/>
    <property type="match status" value="1"/>
</dbReference>
<feature type="binding site" evidence="19">
    <location>
        <position position="203"/>
    </location>
    <ligand>
        <name>Mo-molybdopterin</name>
        <dbReference type="ChEBI" id="CHEBI:71302"/>
    </ligand>
    <ligandPart>
        <name>Mo</name>
        <dbReference type="ChEBI" id="CHEBI:28685"/>
    </ligandPart>
</feature>
<dbReference type="InterPro" id="IPR017927">
    <property type="entry name" value="FAD-bd_FR_type"/>
</dbReference>
<dbReference type="PRINTS" id="PR00407">
    <property type="entry name" value="EUMOPTERIN"/>
</dbReference>
<dbReference type="FunFam" id="3.90.420.10:FF:000005">
    <property type="entry name" value="Nitrate reductase"/>
    <property type="match status" value="1"/>
</dbReference>
<dbReference type="Pfam" id="PF00173">
    <property type="entry name" value="Cyt-b5"/>
    <property type="match status" value="1"/>
</dbReference>
<keyword evidence="9" id="KW-0349">Heme</keyword>
<dbReference type="InterPro" id="IPR000572">
    <property type="entry name" value="OxRdtase_Mopterin-bd_dom"/>
</dbReference>
<dbReference type="PROSITE" id="PS50255">
    <property type="entry name" value="CYTOCHROME_B5_2"/>
    <property type="match status" value="1"/>
</dbReference>
<protein>
    <recommendedName>
        <fullName evidence="7">Nitrate reductase [NADPH]</fullName>
        <ecNumber evidence="6">1.7.1.3</ecNumber>
    </recommendedName>
</protein>
<feature type="compositionally biased region" description="Polar residues" evidence="20">
    <location>
        <begin position="51"/>
        <end position="68"/>
    </location>
</feature>
<dbReference type="InterPro" id="IPR036400">
    <property type="entry name" value="Cyt_B5-like_heme/steroid_sf"/>
</dbReference>
<evidence type="ECO:0000256" key="18">
    <source>
        <dbReference type="ARBA" id="ARBA00049155"/>
    </source>
</evidence>
<dbReference type="EC" id="1.7.1.3" evidence="6"/>
<evidence type="ECO:0000256" key="6">
    <source>
        <dbReference type="ARBA" id="ARBA00012673"/>
    </source>
</evidence>
<evidence type="ECO:0000256" key="3">
    <source>
        <dbReference type="ARBA" id="ARBA00003838"/>
    </source>
</evidence>
<dbReference type="PIRSF" id="PIRSF000233">
    <property type="entry name" value="Nitr_rd_NADH"/>
    <property type="match status" value="1"/>
</dbReference>
<evidence type="ECO:0000259" key="21">
    <source>
        <dbReference type="PROSITE" id="PS50255"/>
    </source>
</evidence>
<dbReference type="OrthoDB" id="432685at2759"/>
<dbReference type="SUPFAM" id="SSF56524">
    <property type="entry name" value="Oxidoreductase molybdopterin-binding domain"/>
    <property type="match status" value="1"/>
</dbReference>
<feature type="region of interest" description="Disordered" evidence="20">
    <location>
        <begin position="48"/>
        <end position="95"/>
    </location>
</feature>
<dbReference type="PRINTS" id="PR00371">
    <property type="entry name" value="FPNCR"/>
</dbReference>
<feature type="domain" description="Cytochrome b5 heme-binding" evidence="21">
    <location>
        <begin position="574"/>
        <end position="649"/>
    </location>
</feature>
<evidence type="ECO:0000256" key="8">
    <source>
        <dbReference type="ARBA" id="ARBA00022505"/>
    </source>
</evidence>
<evidence type="ECO:0000256" key="9">
    <source>
        <dbReference type="ARBA" id="ARBA00022617"/>
    </source>
</evidence>
<comment type="caution">
    <text evidence="23">The sequence shown here is derived from an EMBL/GenBank/DDBJ whole genome shotgun (WGS) entry which is preliminary data.</text>
</comment>
<dbReference type="GO" id="GO:0008482">
    <property type="term" value="F:sulfite oxidase activity"/>
    <property type="evidence" value="ECO:0007669"/>
    <property type="project" value="TreeGrafter"/>
</dbReference>
<comment type="function">
    <text evidence="3">Nitrate reductase is a key enzyme involved in the first step of nitrate assimilation in plants, fungi and bacteria.</text>
</comment>
<dbReference type="Gene3D" id="2.40.30.10">
    <property type="entry name" value="Translation factors"/>
    <property type="match status" value="1"/>
</dbReference>
<dbReference type="AlphaFoldDB" id="A0A317SYK6"/>
<comment type="similarity">
    <text evidence="4">Belongs to the nitrate reductase family.</text>
</comment>
<dbReference type="InterPro" id="IPR005066">
    <property type="entry name" value="MoCF_OxRdtse_dimer"/>
</dbReference>
<dbReference type="InterPro" id="IPR001433">
    <property type="entry name" value="OxRdtase_FAD/NAD-bd"/>
</dbReference>
<dbReference type="Pfam" id="PF00175">
    <property type="entry name" value="NAD_binding_1"/>
    <property type="match status" value="1"/>
</dbReference>
<dbReference type="GO" id="GO:0030151">
    <property type="term" value="F:molybdenum ion binding"/>
    <property type="evidence" value="ECO:0007669"/>
    <property type="project" value="InterPro"/>
</dbReference>
<dbReference type="GO" id="GO:0042128">
    <property type="term" value="P:nitrate assimilation"/>
    <property type="evidence" value="ECO:0007669"/>
    <property type="project" value="UniProtKB-KW"/>
</dbReference>
<proteinExistence type="inferred from homology"/>
<dbReference type="Pfam" id="PF00970">
    <property type="entry name" value="FAD_binding_6"/>
    <property type="match status" value="1"/>
</dbReference>
<evidence type="ECO:0000256" key="10">
    <source>
        <dbReference type="ARBA" id="ARBA00022630"/>
    </source>
</evidence>
<evidence type="ECO:0000256" key="13">
    <source>
        <dbReference type="ARBA" id="ARBA00022857"/>
    </source>
</evidence>
<evidence type="ECO:0000256" key="19">
    <source>
        <dbReference type="PIRSR" id="PIRSR000233-1"/>
    </source>
</evidence>
<gene>
    <name evidence="23" type="ORF">C7212DRAFT_356377</name>
</gene>
<dbReference type="GO" id="GO:0050464">
    <property type="term" value="F:nitrate reductase (NADPH) activity"/>
    <property type="evidence" value="ECO:0007669"/>
    <property type="project" value="UniProtKB-EC"/>
</dbReference>
<dbReference type="SUPFAM" id="SSF63380">
    <property type="entry name" value="Riboflavin synthase domain-like"/>
    <property type="match status" value="1"/>
</dbReference>
<evidence type="ECO:0000256" key="17">
    <source>
        <dbReference type="ARBA" id="ARBA00023157"/>
    </source>
</evidence>
<keyword evidence="13" id="KW-0521">NADP</keyword>
<dbReference type="SUPFAM" id="SSF52343">
    <property type="entry name" value="Ferredoxin reductase-like, C-terminal NADP-linked domain"/>
    <property type="match status" value="1"/>
</dbReference>
<dbReference type="Gene3D" id="3.90.420.10">
    <property type="entry name" value="Oxidoreductase, molybdopterin-binding domain"/>
    <property type="match status" value="1"/>
</dbReference>
<keyword evidence="10" id="KW-0285">Flavoprotein</keyword>
<dbReference type="InterPro" id="IPR039261">
    <property type="entry name" value="FNR_nucleotide-bd"/>
</dbReference>
<evidence type="ECO:0000256" key="1">
    <source>
        <dbReference type="ARBA" id="ARBA00001971"/>
    </source>
</evidence>
<dbReference type="Pfam" id="PF03404">
    <property type="entry name" value="Mo-co_dimer"/>
    <property type="match status" value="1"/>
</dbReference>
<keyword evidence="8 19" id="KW-0500">Molybdenum</keyword>
<dbReference type="GO" id="GO:0006790">
    <property type="term" value="P:sulfur compound metabolic process"/>
    <property type="evidence" value="ECO:0007669"/>
    <property type="project" value="TreeGrafter"/>
</dbReference>
<dbReference type="SMART" id="SM01117">
    <property type="entry name" value="Cyt-b5"/>
    <property type="match status" value="1"/>
</dbReference>
<dbReference type="InterPro" id="IPR008335">
    <property type="entry name" value="Mopterin_OxRdtase_euk"/>
</dbReference>
<dbReference type="PRINTS" id="PR00406">
    <property type="entry name" value="CYTB5RDTASE"/>
</dbReference>
<keyword evidence="17" id="KW-1015">Disulfide bond</keyword>
<dbReference type="CDD" id="cd06183">
    <property type="entry name" value="cyt_b5_reduct_like"/>
    <property type="match status" value="1"/>
</dbReference>
<feature type="domain" description="FAD-binding FR-type" evidence="22">
    <location>
        <begin position="675"/>
        <end position="786"/>
    </location>
</feature>
<comment type="cofactor">
    <cofactor evidence="19">
        <name>Mo-molybdopterin</name>
        <dbReference type="ChEBI" id="CHEBI:71302"/>
    </cofactor>
    <text evidence="19">Binds 1 Mo-molybdopterin (Mo-MPT) cofactor per subunit.</text>
</comment>
<dbReference type="GO" id="GO:0043546">
    <property type="term" value="F:molybdopterin cofactor binding"/>
    <property type="evidence" value="ECO:0007669"/>
    <property type="project" value="InterPro"/>
</dbReference>
<evidence type="ECO:0000256" key="7">
    <source>
        <dbReference type="ARBA" id="ARBA00015499"/>
    </source>
</evidence>
<organism evidence="23 24">
    <name type="scientific">Tuber magnatum</name>
    <name type="common">white Piedmont truffle</name>
    <dbReference type="NCBI Taxonomy" id="42249"/>
    <lineage>
        <taxon>Eukaryota</taxon>
        <taxon>Fungi</taxon>
        <taxon>Dikarya</taxon>
        <taxon>Ascomycota</taxon>
        <taxon>Pezizomycotina</taxon>
        <taxon>Pezizomycetes</taxon>
        <taxon>Pezizales</taxon>
        <taxon>Tuberaceae</taxon>
        <taxon>Tuber</taxon>
    </lineage>
</organism>
<keyword evidence="14" id="KW-0560">Oxidoreductase</keyword>
<dbReference type="Gene3D" id="3.10.120.10">
    <property type="entry name" value="Cytochrome b5-like heme/steroid binding domain"/>
    <property type="match status" value="1"/>
</dbReference>
<evidence type="ECO:0000256" key="5">
    <source>
        <dbReference type="ARBA" id="ARBA00011738"/>
    </source>
</evidence>
<evidence type="ECO:0000256" key="15">
    <source>
        <dbReference type="ARBA" id="ARBA00023004"/>
    </source>
</evidence>
<dbReference type="PROSITE" id="PS51384">
    <property type="entry name" value="FAD_FR"/>
    <property type="match status" value="1"/>
</dbReference>
<dbReference type="PANTHER" id="PTHR19372:SF7">
    <property type="entry name" value="SULFITE OXIDASE, MITOCHONDRIAL"/>
    <property type="match status" value="1"/>
</dbReference>
<keyword evidence="11 19" id="KW-0479">Metal-binding</keyword>
<dbReference type="InterPro" id="IPR017938">
    <property type="entry name" value="Riboflavin_synthase-like_b-brl"/>
</dbReference>
<dbReference type="FunFam" id="2.40.30.10:FF:000021">
    <property type="entry name" value="NADH-cytochrome b5 reductase"/>
    <property type="match status" value="1"/>
</dbReference>
<comment type="cofactor">
    <cofactor evidence="1">
        <name>heme</name>
        <dbReference type="ChEBI" id="CHEBI:30413"/>
    </cofactor>
</comment>
<keyword evidence="24" id="KW-1185">Reference proteome</keyword>
<sequence length="930" mass="103363">MSNSIHQSEMKSLDIFVEWLFSLLSLIRFFRTKKLVIVDITSPALSIPDAETSSPIPSSKSFVGNPNQLAPPTPPESDKGDDDCDDLERIPLPPPSVNPTRVLDIDIGTPDAHVPRDPRLIRLTGVHPFNVEPPLSALVNSGFLTPSELFYVRNHGAVPEVRDDEMMDWSITVEGLVANPLTLTLRQIVKEFEQVTLPVTLVCAGNRRKEQNQVRKSQGFSWGAAGVSTSLFTGPLLASVIAAARPQRNARYLCMEGADELPNGNYGTSVRLSQVYDPNRGIMLAHKMNGEELRPDHGRPLRVVVPSMIGGRSVKWLKRLILTEGPSENWYHIYDNRVLPTMVTPEMARENKNWWTDERYAIYDLSVNSAIAYPAHDERLSLETTEEEYNMKGYAYAGAGRRITRVEISLDKGRSWILSSVEYPEDLYRSVPEDATLFGGRLDTGSRDLCFCWCFWSLNIPMSGLFAAEDIVVRAMDDSMNTQPRDTYWSVLGMMHNSWFRVAIRKESGHIKFEHPTQPALQKGGWMERVKNEGGNLLGSNWGEKVMGQASATDAAFKAPKTRDPVKMTNDSVKKIIEIEEFKSHDNATEPWFVVEGEVYDGKPFLEGHPGGATSIISAAGQDATDEFVGIHSESAKAMMPKYHIGTLSPAAREALLEQATSSGRGPSEIFLDPRAWCQATLVQKRVVSWDTRIFTFELDDPTQTLGLPVGQHLLIKVRDEKTGEVITRPYTPISSNTEKGVVHLLVKVYFDTPTALGGKMTQAMDRMQMGHTTSFKGPIGKLVYQGQGVVSLLDNRINVTSFLMICGGSGITPIFQVLRAVLSDPTDPTTCVILDGNKTEEDILCREDLDSFAATHPGRCKIVHTLTNPSERWEGETGRIGWDLINQNYPRGSEGHKPLTLICGPEPMEKSIKELLVAAGWGESDMVFF</sequence>
<dbReference type="InterPro" id="IPR012137">
    <property type="entry name" value="Nitr_rd_NADH"/>
</dbReference>
<dbReference type="SUPFAM" id="SSF81296">
    <property type="entry name" value="E set domains"/>
    <property type="match status" value="1"/>
</dbReference>
<dbReference type="InterPro" id="IPR014756">
    <property type="entry name" value="Ig_E-set"/>
</dbReference>
<keyword evidence="16" id="KW-0534">Nitrate assimilation</keyword>
<dbReference type="Gene3D" id="3.40.50.80">
    <property type="entry name" value="Nucleotide-binding domain of ferredoxin-NADP reductase (FNR) module"/>
    <property type="match status" value="1"/>
</dbReference>
<dbReference type="InterPro" id="IPR018506">
    <property type="entry name" value="Cyt_B5_heme-BS"/>
</dbReference>
<evidence type="ECO:0000256" key="4">
    <source>
        <dbReference type="ARBA" id="ARBA00006253"/>
    </source>
</evidence>
<dbReference type="PROSITE" id="PS00191">
    <property type="entry name" value="CYTOCHROME_B5_1"/>
    <property type="match status" value="1"/>
</dbReference>
<evidence type="ECO:0000256" key="16">
    <source>
        <dbReference type="ARBA" id="ARBA00023063"/>
    </source>
</evidence>
<dbReference type="STRING" id="42249.A0A317SYK6"/>
<dbReference type="PROSITE" id="PS00559">
    <property type="entry name" value="MOLYBDOPTERIN_EUK"/>
    <property type="match status" value="1"/>
</dbReference>
<name>A0A317SYK6_9PEZI</name>
<keyword evidence="12" id="KW-0274">FAD</keyword>
<comment type="subunit">
    <text evidence="5">Homodimer.</text>
</comment>
<dbReference type="GO" id="GO:0006809">
    <property type="term" value="P:nitric oxide biosynthetic process"/>
    <property type="evidence" value="ECO:0007669"/>
    <property type="project" value="InterPro"/>
</dbReference>
<evidence type="ECO:0000256" key="20">
    <source>
        <dbReference type="SAM" id="MobiDB-lite"/>
    </source>
</evidence>
<dbReference type="FunFam" id="3.10.120.10:FF:000016">
    <property type="entry name" value="Nitrate reductase"/>
    <property type="match status" value="1"/>
</dbReference>
<evidence type="ECO:0000256" key="14">
    <source>
        <dbReference type="ARBA" id="ARBA00023002"/>
    </source>
</evidence>
<dbReference type="Gene3D" id="2.60.40.650">
    <property type="match status" value="1"/>
</dbReference>
<evidence type="ECO:0000256" key="12">
    <source>
        <dbReference type="ARBA" id="ARBA00022827"/>
    </source>
</evidence>
<dbReference type="PANTHER" id="PTHR19372">
    <property type="entry name" value="SULFITE REDUCTASE"/>
    <property type="match status" value="1"/>
</dbReference>
<dbReference type="SUPFAM" id="SSF55856">
    <property type="entry name" value="Cytochrome b5-like heme/steroid binding domain"/>
    <property type="match status" value="1"/>
</dbReference>
<evidence type="ECO:0000313" key="24">
    <source>
        <dbReference type="Proteomes" id="UP000246991"/>
    </source>
</evidence>
<accession>A0A317SYK6</accession>
<evidence type="ECO:0000313" key="23">
    <source>
        <dbReference type="EMBL" id="PWW79548.1"/>
    </source>
</evidence>
<dbReference type="GO" id="GO:0020037">
    <property type="term" value="F:heme binding"/>
    <property type="evidence" value="ECO:0007669"/>
    <property type="project" value="InterPro"/>
</dbReference>
<dbReference type="InterPro" id="IPR008333">
    <property type="entry name" value="Cbr1-like_FAD-bd_dom"/>
</dbReference>
<evidence type="ECO:0000259" key="22">
    <source>
        <dbReference type="PROSITE" id="PS51384"/>
    </source>
</evidence>
<comment type="cofactor">
    <cofactor evidence="2">
        <name>FAD</name>
        <dbReference type="ChEBI" id="CHEBI:57692"/>
    </cofactor>
</comment>
<reference evidence="23 24" key="1">
    <citation type="submission" date="2018-03" db="EMBL/GenBank/DDBJ databases">
        <title>Genomes of Pezizomycetes fungi and the evolution of truffles.</title>
        <authorList>
            <person name="Murat C."/>
            <person name="Payen T."/>
            <person name="Noel B."/>
            <person name="Kuo A."/>
            <person name="Martin F.M."/>
        </authorList>
    </citation>
    <scope>NUCLEOTIDE SEQUENCE [LARGE SCALE GENOMIC DNA]</scope>
    <source>
        <strain evidence="23">091103-1</strain>
    </source>
</reference>
<dbReference type="InterPro" id="IPR001199">
    <property type="entry name" value="Cyt_B5-like_heme/steroid-bd"/>
</dbReference>
<dbReference type="InterPro" id="IPR022407">
    <property type="entry name" value="OxRdtase_Mopterin_BS"/>
</dbReference>
<dbReference type="EMBL" id="PYWC01000008">
    <property type="protein sequence ID" value="PWW79548.1"/>
    <property type="molecule type" value="Genomic_DNA"/>
</dbReference>
<dbReference type="PRINTS" id="PR00363">
    <property type="entry name" value="CYTOCHROMEB5"/>
</dbReference>
<comment type="catalytic activity">
    <reaction evidence="18">
        <text>nitrite + NADP(+) + H2O = nitrate + NADPH + H(+)</text>
        <dbReference type="Rhea" id="RHEA:19061"/>
        <dbReference type="ChEBI" id="CHEBI:15377"/>
        <dbReference type="ChEBI" id="CHEBI:15378"/>
        <dbReference type="ChEBI" id="CHEBI:16301"/>
        <dbReference type="ChEBI" id="CHEBI:17632"/>
        <dbReference type="ChEBI" id="CHEBI:57783"/>
        <dbReference type="ChEBI" id="CHEBI:58349"/>
        <dbReference type="EC" id="1.7.1.3"/>
    </reaction>
</comment>
<dbReference type="InterPro" id="IPR001709">
    <property type="entry name" value="Flavoprot_Pyr_Nucl_cyt_Rdtase"/>
</dbReference>
<dbReference type="InterPro" id="IPR036374">
    <property type="entry name" value="OxRdtase_Mopterin-bd_sf"/>
</dbReference>
<dbReference type="Proteomes" id="UP000246991">
    <property type="component" value="Unassembled WGS sequence"/>
</dbReference>
<evidence type="ECO:0000256" key="2">
    <source>
        <dbReference type="ARBA" id="ARBA00001974"/>
    </source>
</evidence>